<feature type="region of interest" description="Disordered" evidence="1">
    <location>
        <begin position="1"/>
        <end position="39"/>
    </location>
</feature>
<sequence>MRTGDHRRSRRDRTRFPPLRPDRPLDRGNGGQDPSQGILEATEQVARLLKASGHRFALAGSVASYASYAHGVPRRTWPSTATRTRAPSTA</sequence>
<proteinExistence type="predicted"/>
<dbReference type="RefSeq" id="WP_344625340.1">
    <property type="nucleotide sequence ID" value="NZ_BAAALD010000043.1"/>
</dbReference>
<comment type="caution">
    <text evidence="2">The sequence shown here is derived from an EMBL/GenBank/DDBJ whole genome shotgun (WGS) entry which is preliminary data.</text>
</comment>
<dbReference type="EMBL" id="BAAALD010000043">
    <property type="protein sequence ID" value="GAA1095927.1"/>
    <property type="molecule type" value="Genomic_DNA"/>
</dbReference>
<reference evidence="2 3" key="1">
    <citation type="journal article" date="2019" name="Int. J. Syst. Evol. Microbiol.">
        <title>The Global Catalogue of Microorganisms (GCM) 10K type strain sequencing project: providing services to taxonomists for standard genome sequencing and annotation.</title>
        <authorList>
            <consortium name="The Broad Institute Genomics Platform"/>
            <consortium name="The Broad Institute Genome Sequencing Center for Infectious Disease"/>
            <person name="Wu L."/>
            <person name="Ma J."/>
        </authorList>
    </citation>
    <scope>NUCLEOTIDE SEQUENCE [LARGE SCALE GENOMIC DNA]</scope>
    <source>
        <strain evidence="2 3">JCM 13002</strain>
    </source>
</reference>
<protein>
    <submittedName>
        <fullName evidence="2">Uncharacterized protein</fullName>
    </submittedName>
</protein>
<accession>A0ABN1TNN0</accession>
<evidence type="ECO:0000313" key="3">
    <source>
        <dbReference type="Proteomes" id="UP001499987"/>
    </source>
</evidence>
<keyword evidence="3" id="KW-1185">Reference proteome</keyword>
<evidence type="ECO:0000256" key="1">
    <source>
        <dbReference type="SAM" id="MobiDB-lite"/>
    </source>
</evidence>
<evidence type="ECO:0000313" key="2">
    <source>
        <dbReference type="EMBL" id="GAA1095927.1"/>
    </source>
</evidence>
<dbReference type="Proteomes" id="UP001499987">
    <property type="component" value="Unassembled WGS sequence"/>
</dbReference>
<gene>
    <name evidence="2" type="ORF">GCM10009663_43880</name>
</gene>
<organism evidence="2 3">
    <name type="scientific">Kitasatospora arboriphila</name>
    <dbReference type="NCBI Taxonomy" id="258052"/>
    <lineage>
        <taxon>Bacteria</taxon>
        <taxon>Bacillati</taxon>
        <taxon>Actinomycetota</taxon>
        <taxon>Actinomycetes</taxon>
        <taxon>Kitasatosporales</taxon>
        <taxon>Streptomycetaceae</taxon>
        <taxon>Kitasatospora</taxon>
    </lineage>
</organism>
<name>A0ABN1TNN0_9ACTN</name>